<proteinExistence type="predicted"/>
<comment type="caution">
    <text evidence="1">The sequence shown here is derived from an EMBL/GenBank/DDBJ whole genome shotgun (WGS) entry which is preliminary data.</text>
</comment>
<organism evidence="1 2">
    <name type="scientific">Catharanthus roseus</name>
    <name type="common">Madagascar periwinkle</name>
    <name type="synonym">Vinca rosea</name>
    <dbReference type="NCBI Taxonomy" id="4058"/>
    <lineage>
        <taxon>Eukaryota</taxon>
        <taxon>Viridiplantae</taxon>
        <taxon>Streptophyta</taxon>
        <taxon>Embryophyta</taxon>
        <taxon>Tracheophyta</taxon>
        <taxon>Spermatophyta</taxon>
        <taxon>Magnoliopsida</taxon>
        <taxon>eudicotyledons</taxon>
        <taxon>Gunneridae</taxon>
        <taxon>Pentapetalae</taxon>
        <taxon>asterids</taxon>
        <taxon>lamiids</taxon>
        <taxon>Gentianales</taxon>
        <taxon>Apocynaceae</taxon>
        <taxon>Rauvolfioideae</taxon>
        <taxon>Vinceae</taxon>
        <taxon>Catharanthinae</taxon>
        <taxon>Catharanthus</taxon>
    </lineage>
</organism>
<evidence type="ECO:0000313" key="2">
    <source>
        <dbReference type="Proteomes" id="UP001060085"/>
    </source>
</evidence>
<reference evidence="2" key="1">
    <citation type="journal article" date="2023" name="Nat. Plants">
        <title>Single-cell RNA sequencing provides a high-resolution roadmap for understanding the multicellular compartmentation of specialized metabolism.</title>
        <authorList>
            <person name="Sun S."/>
            <person name="Shen X."/>
            <person name="Li Y."/>
            <person name="Li Y."/>
            <person name="Wang S."/>
            <person name="Li R."/>
            <person name="Zhang H."/>
            <person name="Shen G."/>
            <person name="Guo B."/>
            <person name="Wei J."/>
            <person name="Xu J."/>
            <person name="St-Pierre B."/>
            <person name="Chen S."/>
            <person name="Sun C."/>
        </authorList>
    </citation>
    <scope>NUCLEOTIDE SEQUENCE [LARGE SCALE GENOMIC DNA]</scope>
</reference>
<sequence length="101" mass="11380">MAGAAASSDAANVDSYIGSFICLISKSEIRYEGFMFHLDPKECTIGLRNVKSFGTENRRRDGPQIPPSERIYEYIYFRGKDIKDGISIDLRMKIGKVCRGH</sequence>
<accession>A0ACC0AH46</accession>
<dbReference type="EMBL" id="CM044706">
    <property type="protein sequence ID" value="KAI5660144.1"/>
    <property type="molecule type" value="Genomic_DNA"/>
</dbReference>
<keyword evidence="2" id="KW-1185">Reference proteome</keyword>
<protein>
    <submittedName>
        <fullName evidence="1">Uncharacterized protein</fullName>
    </submittedName>
</protein>
<dbReference type="Proteomes" id="UP001060085">
    <property type="component" value="Linkage Group LG06"/>
</dbReference>
<name>A0ACC0AH46_CATRO</name>
<evidence type="ECO:0000313" key="1">
    <source>
        <dbReference type="EMBL" id="KAI5660144.1"/>
    </source>
</evidence>
<gene>
    <name evidence="1" type="ORF">M9H77_28937</name>
</gene>